<gene>
    <name evidence="2" type="ORF">JOF48_001025</name>
</gene>
<keyword evidence="3" id="KW-1185">Reference proteome</keyword>
<dbReference type="SUPFAM" id="SSF53597">
    <property type="entry name" value="Dihydrofolate reductase-like"/>
    <property type="match status" value="1"/>
</dbReference>
<dbReference type="PANTHER" id="PTHR38011:SF12">
    <property type="entry name" value="BIFUNCTIONAL DEAMINASE-REDUCTASE DOMAIN PROTEIN"/>
    <property type="match status" value="1"/>
</dbReference>
<evidence type="ECO:0000313" key="2">
    <source>
        <dbReference type="EMBL" id="MBP2412226.1"/>
    </source>
</evidence>
<protein>
    <submittedName>
        <fullName evidence="2">Dihydrofolate reductase</fullName>
    </submittedName>
</protein>
<name>A0ABS4YTV4_9MICC</name>
<evidence type="ECO:0000313" key="3">
    <source>
        <dbReference type="Proteomes" id="UP000711614"/>
    </source>
</evidence>
<feature type="domain" description="Bacterial bifunctional deaminase-reductase C-terminal" evidence="1">
    <location>
        <begin position="3"/>
        <end position="186"/>
    </location>
</feature>
<accession>A0ABS4YTV4</accession>
<dbReference type="Proteomes" id="UP000711614">
    <property type="component" value="Unassembled WGS sequence"/>
</dbReference>
<organism evidence="2 3">
    <name type="scientific">Arthrobacter stackebrandtii</name>
    <dbReference type="NCBI Taxonomy" id="272161"/>
    <lineage>
        <taxon>Bacteria</taxon>
        <taxon>Bacillati</taxon>
        <taxon>Actinomycetota</taxon>
        <taxon>Actinomycetes</taxon>
        <taxon>Micrococcales</taxon>
        <taxon>Micrococcaceae</taxon>
        <taxon>Arthrobacter</taxon>
    </lineage>
</organism>
<proteinExistence type="predicted"/>
<dbReference type="PANTHER" id="PTHR38011">
    <property type="entry name" value="DIHYDROFOLATE REDUCTASE FAMILY PROTEIN (AFU_ORTHOLOGUE AFUA_8G06820)"/>
    <property type="match status" value="1"/>
</dbReference>
<dbReference type="Gene3D" id="3.40.430.10">
    <property type="entry name" value="Dihydrofolate Reductase, subunit A"/>
    <property type="match status" value="1"/>
</dbReference>
<evidence type="ECO:0000259" key="1">
    <source>
        <dbReference type="Pfam" id="PF01872"/>
    </source>
</evidence>
<dbReference type="InterPro" id="IPR050765">
    <property type="entry name" value="Riboflavin_Biosynth_HTPR"/>
</dbReference>
<dbReference type="EMBL" id="JAGIOI010000001">
    <property type="protein sequence ID" value="MBP2412226.1"/>
    <property type="molecule type" value="Genomic_DNA"/>
</dbReference>
<dbReference type="InterPro" id="IPR024072">
    <property type="entry name" value="DHFR-like_dom_sf"/>
</dbReference>
<dbReference type="InterPro" id="IPR002734">
    <property type="entry name" value="RibDG_C"/>
</dbReference>
<dbReference type="Pfam" id="PF01872">
    <property type="entry name" value="RibD_C"/>
    <property type="match status" value="1"/>
</dbReference>
<reference evidence="2 3" key="1">
    <citation type="submission" date="2021-03" db="EMBL/GenBank/DDBJ databases">
        <title>Sequencing the genomes of 1000 actinobacteria strains.</title>
        <authorList>
            <person name="Klenk H.-P."/>
        </authorList>
    </citation>
    <scope>NUCLEOTIDE SEQUENCE [LARGE SCALE GENOMIC DNA]</scope>
    <source>
        <strain evidence="2 3">DSM 16005</strain>
    </source>
</reference>
<comment type="caution">
    <text evidence="2">The sequence shown here is derived from an EMBL/GenBank/DDBJ whole genome shotgun (WGS) entry which is preliminary data.</text>
</comment>
<sequence>MAVRVDLNISLDGFATTTDATPDNSFGLDWGRLVEAYTATRTFRERVLHESSGEGTTGVDDKYAAAYFEGIGAEIMGAGMFGLHNYPDDPDWRGWWGDEPPFHVPVFVLTHKPRPAITVADTTFTFIDASPDAALGRAVEAARGKDVRIGGGPTTARDFLKAGLVDQLHVGITPILLGRGIRLWDELRGLENDYTVTSETAESGTIHVTYRR</sequence>
<dbReference type="RefSeq" id="WP_209677976.1">
    <property type="nucleotide sequence ID" value="NZ_JAGIOI010000001.1"/>
</dbReference>